<dbReference type="SUPFAM" id="SSF51735">
    <property type="entry name" value="NAD(P)-binding Rossmann-fold domains"/>
    <property type="match status" value="1"/>
</dbReference>
<sequence>MRALVLKDFGRMVVADVPQPQQGAGEVLIKITAVGICGTDVHGFTGENGRRQPGQIMGHEAAGTVAATPADSGLRVGQAVTFNPLITCGACAPCHDGAEQHCADRRVIGVNPEIQAAFAEFVAVPVPNVVPLPDTLPVAHGALIEPLAVAFNAVRRAGVGAGDGVLVIGAGPIGQSVVLAARDAGAELIMVSDINAERRDLCARLGASTLDPTTADTATEYRARAGAAADVTIDAVGISATLQAALGATRPGGTVVLVGMGAKRLEFGAFDLTTMERSLIGSFCYTRADFARAARWAGSHAAELAGLVSAELPFDQAPRAFEQLAGSSPAPGKVLVRADW</sequence>
<keyword evidence="8" id="KW-1185">Reference proteome</keyword>
<accession>A0ABS2RHG1</accession>
<evidence type="ECO:0000256" key="3">
    <source>
        <dbReference type="ARBA" id="ARBA00022723"/>
    </source>
</evidence>
<dbReference type="Gene3D" id="3.90.180.10">
    <property type="entry name" value="Medium-chain alcohol dehydrogenases, catalytic domain"/>
    <property type="match status" value="1"/>
</dbReference>
<gene>
    <name evidence="7" type="ORF">JOE57_001367</name>
</gene>
<dbReference type="SUPFAM" id="SSF50129">
    <property type="entry name" value="GroES-like"/>
    <property type="match status" value="1"/>
</dbReference>
<comment type="cofactor">
    <cofactor evidence="1">
        <name>Zn(2+)</name>
        <dbReference type="ChEBI" id="CHEBI:29105"/>
    </cofactor>
</comment>
<evidence type="ECO:0000313" key="7">
    <source>
        <dbReference type="EMBL" id="MBM7798446.1"/>
    </source>
</evidence>
<feature type="domain" description="Enoyl reductase (ER)" evidence="6">
    <location>
        <begin position="7"/>
        <end position="336"/>
    </location>
</feature>
<evidence type="ECO:0000256" key="1">
    <source>
        <dbReference type="ARBA" id="ARBA00001947"/>
    </source>
</evidence>
<keyword evidence="4" id="KW-0862">Zinc</keyword>
<comment type="caution">
    <text evidence="7">The sequence shown here is derived from an EMBL/GenBank/DDBJ whole genome shotgun (WGS) entry which is preliminary data.</text>
</comment>
<name>A0ABS2RHG1_9ACTN</name>
<keyword evidence="5" id="KW-0560">Oxidoreductase</keyword>
<dbReference type="Gene3D" id="3.40.50.720">
    <property type="entry name" value="NAD(P)-binding Rossmann-like Domain"/>
    <property type="match status" value="1"/>
</dbReference>
<dbReference type="SMART" id="SM00829">
    <property type="entry name" value="PKS_ER"/>
    <property type="match status" value="1"/>
</dbReference>
<evidence type="ECO:0000256" key="5">
    <source>
        <dbReference type="ARBA" id="ARBA00023002"/>
    </source>
</evidence>
<dbReference type="Pfam" id="PF08240">
    <property type="entry name" value="ADH_N"/>
    <property type="match status" value="1"/>
</dbReference>
<reference evidence="7 8" key="1">
    <citation type="submission" date="2021-01" db="EMBL/GenBank/DDBJ databases">
        <title>Sequencing the genomes of 1000 actinobacteria strains.</title>
        <authorList>
            <person name="Klenk H.-P."/>
        </authorList>
    </citation>
    <scope>NUCLEOTIDE SEQUENCE [LARGE SCALE GENOMIC DNA]</scope>
    <source>
        <strain evidence="7 8">DSM 18662</strain>
    </source>
</reference>
<dbReference type="PANTHER" id="PTHR43161">
    <property type="entry name" value="SORBITOL DEHYDROGENASE"/>
    <property type="match status" value="1"/>
</dbReference>
<evidence type="ECO:0000256" key="4">
    <source>
        <dbReference type="ARBA" id="ARBA00022833"/>
    </source>
</evidence>
<organism evidence="7 8">
    <name type="scientific">Microlunatus panaciterrae</name>
    <dbReference type="NCBI Taxonomy" id="400768"/>
    <lineage>
        <taxon>Bacteria</taxon>
        <taxon>Bacillati</taxon>
        <taxon>Actinomycetota</taxon>
        <taxon>Actinomycetes</taxon>
        <taxon>Propionibacteriales</taxon>
        <taxon>Propionibacteriaceae</taxon>
        <taxon>Microlunatus</taxon>
    </lineage>
</organism>
<dbReference type="PANTHER" id="PTHR43161:SF9">
    <property type="entry name" value="SORBITOL DEHYDROGENASE"/>
    <property type="match status" value="1"/>
</dbReference>
<dbReference type="InterPro" id="IPR011032">
    <property type="entry name" value="GroES-like_sf"/>
</dbReference>
<dbReference type="RefSeq" id="WP_204916984.1">
    <property type="nucleotide sequence ID" value="NZ_BAAAQP010000008.1"/>
</dbReference>
<dbReference type="InterPro" id="IPR036291">
    <property type="entry name" value="NAD(P)-bd_dom_sf"/>
</dbReference>
<proteinExistence type="inferred from homology"/>
<dbReference type="InterPro" id="IPR013149">
    <property type="entry name" value="ADH-like_C"/>
</dbReference>
<comment type="similarity">
    <text evidence="2">Belongs to the zinc-containing alcohol dehydrogenase family.</text>
</comment>
<protein>
    <submittedName>
        <fullName evidence="7">Threonine dehydrogenase-like Zn-dependent dehydrogenase</fullName>
    </submittedName>
</protein>
<evidence type="ECO:0000259" key="6">
    <source>
        <dbReference type="SMART" id="SM00829"/>
    </source>
</evidence>
<dbReference type="InterPro" id="IPR013154">
    <property type="entry name" value="ADH-like_N"/>
</dbReference>
<evidence type="ECO:0000313" key="8">
    <source>
        <dbReference type="Proteomes" id="UP000704762"/>
    </source>
</evidence>
<dbReference type="InterPro" id="IPR020843">
    <property type="entry name" value="ER"/>
</dbReference>
<dbReference type="EMBL" id="JAFBCF010000001">
    <property type="protein sequence ID" value="MBM7798446.1"/>
    <property type="molecule type" value="Genomic_DNA"/>
</dbReference>
<dbReference type="Proteomes" id="UP000704762">
    <property type="component" value="Unassembled WGS sequence"/>
</dbReference>
<keyword evidence="3" id="KW-0479">Metal-binding</keyword>
<evidence type="ECO:0000256" key="2">
    <source>
        <dbReference type="ARBA" id="ARBA00008072"/>
    </source>
</evidence>
<dbReference type="Pfam" id="PF00107">
    <property type="entry name" value="ADH_zinc_N"/>
    <property type="match status" value="1"/>
</dbReference>